<protein>
    <recommendedName>
        <fullName evidence="2">Glycosyl hydrolase family 13 catalytic domain-containing protein</fullName>
    </recommendedName>
</protein>
<accession>A0A2H1FWH9</accession>
<sequence length="149" mass="16649">MPENATLLQGFEWNCPADGKHWQRLLRALPNLKACGIDNIWLPPACKASSPEGNGYDIYDLYDLGEFDQKGGVRTKWGTKDELLELSAKAKESGIGLYWDAVLNHKAGADKREKAHAVEVDEHDRNTEVSDAYQISAWLGFDFPGRGEK</sequence>
<dbReference type="EMBL" id="LT854254">
    <property type="protein sequence ID" value="SMR45693.1"/>
    <property type="molecule type" value="Genomic_DNA"/>
</dbReference>
<organism evidence="3 4">
    <name type="scientific">Zymoseptoria tritici ST99CH_1E4</name>
    <dbReference type="NCBI Taxonomy" id="1276532"/>
    <lineage>
        <taxon>Eukaryota</taxon>
        <taxon>Fungi</taxon>
        <taxon>Dikarya</taxon>
        <taxon>Ascomycota</taxon>
        <taxon>Pezizomycotina</taxon>
        <taxon>Dothideomycetes</taxon>
        <taxon>Dothideomycetidae</taxon>
        <taxon>Mycosphaerellales</taxon>
        <taxon>Mycosphaerellaceae</taxon>
        <taxon>Zymoseptoria</taxon>
    </lineage>
</organism>
<dbReference type="InterPro" id="IPR006047">
    <property type="entry name" value="GH13_cat_dom"/>
</dbReference>
<dbReference type="Gene3D" id="3.30.750.90">
    <property type="match status" value="1"/>
</dbReference>
<dbReference type="Proteomes" id="UP000245764">
    <property type="component" value="Chromosome 2"/>
</dbReference>
<evidence type="ECO:0000256" key="1">
    <source>
        <dbReference type="ARBA" id="ARBA00008061"/>
    </source>
</evidence>
<feature type="domain" description="Glycosyl hydrolase family 13 catalytic" evidence="2">
    <location>
        <begin position="27"/>
        <end position="117"/>
    </location>
</feature>
<dbReference type="Gene3D" id="2.40.30.140">
    <property type="match status" value="1"/>
</dbReference>
<proteinExistence type="inferred from homology"/>
<reference evidence="4" key="1">
    <citation type="submission" date="2017-05" db="EMBL/GenBank/DDBJ databases">
        <authorList>
            <person name="Song R."/>
            <person name="Chenine A.L."/>
            <person name="Ruprecht R.M."/>
        </authorList>
    </citation>
    <scope>NUCLEOTIDE SEQUENCE [LARGE SCALE GENOMIC DNA]</scope>
</reference>
<evidence type="ECO:0000313" key="4">
    <source>
        <dbReference type="Proteomes" id="UP000245764"/>
    </source>
</evidence>
<gene>
    <name evidence="3" type="ORF">ZT1E4_G2311</name>
</gene>
<dbReference type="AlphaFoldDB" id="A0A2H1FWH9"/>
<evidence type="ECO:0000313" key="3">
    <source>
        <dbReference type="EMBL" id="SMR45693.1"/>
    </source>
</evidence>
<evidence type="ECO:0000259" key="2">
    <source>
        <dbReference type="Pfam" id="PF00128"/>
    </source>
</evidence>
<dbReference type="GO" id="GO:0005975">
    <property type="term" value="P:carbohydrate metabolic process"/>
    <property type="evidence" value="ECO:0007669"/>
    <property type="project" value="InterPro"/>
</dbReference>
<name>A0A2H1FWH9_ZYMTR</name>
<dbReference type="PANTHER" id="PTHR43447">
    <property type="entry name" value="ALPHA-AMYLASE"/>
    <property type="match status" value="1"/>
</dbReference>
<dbReference type="SUPFAM" id="SSF51445">
    <property type="entry name" value="(Trans)glycosidases"/>
    <property type="match status" value="1"/>
</dbReference>
<dbReference type="Pfam" id="PF00128">
    <property type="entry name" value="Alpha-amylase"/>
    <property type="match status" value="1"/>
</dbReference>
<comment type="similarity">
    <text evidence="1">Belongs to the glycosyl hydrolase 13 family.</text>
</comment>
<dbReference type="InterPro" id="IPR017853">
    <property type="entry name" value="GH"/>
</dbReference>